<evidence type="ECO:0000256" key="2">
    <source>
        <dbReference type="ARBA" id="ARBA00004370"/>
    </source>
</evidence>
<feature type="binding site" description="axial binding residue" evidence="13">
    <location>
        <position position="444"/>
    </location>
    <ligand>
        <name>heme</name>
        <dbReference type="ChEBI" id="CHEBI:30413"/>
    </ligand>
    <ligandPart>
        <name>Fe</name>
        <dbReference type="ChEBI" id="CHEBI:18248"/>
    </ligandPart>
</feature>
<dbReference type="InParanoid" id="A0A0H2RNK7"/>
<accession>A0A0H2RNK7</accession>
<evidence type="ECO:0000256" key="3">
    <source>
        <dbReference type="ARBA" id="ARBA00005179"/>
    </source>
</evidence>
<dbReference type="GO" id="GO:0020037">
    <property type="term" value="F:heme binding"/>
    <property type="evidence" value="ECO:0007669"/>
    <property type="project" value="InterPro"/>
</dbReference>
<evidence type="ECO:0000256" key="7">
    <source>
        <dbReference type="ARBA" id="ARBA00022723"/>
    </source>
</evidence>
<dbReference type="GO" id="GO:0016020">
    <property type="term" value="C:membrane"/>
    <property type="evidence" value="ECO:0007669"/>
    <property type="project" value="UniProtKB-SubCell"/>
</dbReference>
<dbReference type="PRINTS" id="PR00463">
    <property type="entry name" value="EP450I"/>
</dbReference>
<dbReference type="Gene3D" id="1.10.630.10">
    <property type="entry name" value="Cytochrome P450"/>
    <property type="match status" value="1"/>
</dbReference>
<dbReference type="AlphaFoldDB" id="A0A0H2RNK7"/>
<dbReference type="PANTHER" id="PTHR46300">
    <property type="entry name" value="P450, PUTATIVE (EUROFUNG)-RELATED-RELATED"/>
    <property type="match status" value="1"/>
</dbReference>
<evidence type="ECO:0000256" key="8">
    <source>
        <dbReference type="ARBA" id="ARBA00022989"/>
    </source>
</evidence>
<dbReference type="SUPFAM" id="SSF48264">
    <property type="entry name" value="Cytochrome P450"/>
    <property type="match status" value="1"/>
</dbReference>
<proteinExistence type="inferred from homology"/>
<keyword evidence="8" id="KW-1133">Transmembrane helix</keyword>
<evidence type="ECO:0000256" key="6">
    <source>
        <dbReference type="ARBA" id="ARBA00022692"/>
    </source>
</evidence>
<organism evidence="15 16">
    <name type="scientific">Schizopora paradoxa</name>
    <dbReference type="NCBI Taxonomy" id="27342"/>
    <lineage>
        <taxon>Eukaryota</taxon>
        <taxon>Fungi</taxon>
        <taxon>Dikarya</taxon>
        <taxon>Basidiomycota</taxon>
        <taxon>Agaricomycotina</taxon>
        <taxon>Agaricomycetes</taxon>
        <taxon>Hymenochaetales</taxon>
        <taxon>Schizoporaceae</taxon>
        <taxon>Schizopora</taxon>
    </lineage>
</organism>
<name>A0A0H2RNK7_9AGAM</name>
<keyword evidence="5 13" id="KW-0349">Heme</keyword>
<dbReference type="Pfam" id="PF00067">
    <property type="entry name" value="p450"/>
    <property type="match status" value="1"/>
</dbReference>
<dbReference type="CDD" id="cd11065">
    <property type="entry name" value="CYP64-like"/>
    <property type="match status" value="1"/>
</dbReference>
<dbReference type="STRING" id="27342.A0A0H2RNK7"/>
<keyword evidence="16" id="KW-1185">Reference proteome</keyword>
<comment type="cofactor">
    <cofactor evidence="1 13">
        <name>heme</name>
        <dbReference type="ChEBI" id="CHEBI:30413"/>
    </cofactor>
</comment>
<dbReference type="InterPro" id="IPR050364">
    <property type="entry name" value="Cytochrome_P450_fung"/>
</dbReference>
<dbReference type="InterPro" id="IPR036396">
    <property type="entry name" value="Cyt_P450_sf"/>
</dbReference>
<keyword evidence="7 13" id="KW-0479">Metal-binding</keyword>
<dbReference type="InterPro" id="IPR001128">
    <property type="entry name" value="Cyt_P450"/>
</dbReference>
<dbReference type="GO" id="GO:0004497">
    <property type="term" value="F:monooxygenase activity"/>
    <property type="evidence" value="ECO:0007669"/>
    <property type="project" value="UniProtKB-KW"/>
</dbReference>
<evidence type="ECO:0000256" key="1">
    <source>
        <dbReference type="ARBA" id="ARBA00001971"/>
    </source>
</evidence>
<evidence type="ECO:0000313" key="16">
    <source>
        <dbReference type="Proteomes" id="UP000053477"/>
    </source>
</evidence>
<dbReference type="OrthoDB" id="2789670at2759"/>
<dbReference type="PRINTS" id="PR00385">
    <property type="entry name" value="P450"/>
</dbReference>
<keyword evidence="9 14" id="KW-0560">Oxidoreductase</keyword>
<gene>
    <name evidence="15" type="ORF">SCHPADRAFT_915351</name>
</gene>
<reference evidence="15 16" key="1">
    <citation type="submission" date="2015-04" db="EMBL/GenBank/DDBJ databases">
        <title>Complete genome sequence of Schizopora paradoxa KUC8140, a cosmopolitan wood degrader in East Asia.</title>
        <authorList>
            <consortium name="DOE Joint Genome Institute"/>
            <person name="Min B."/>
            <person name="Park H."/>
            <person name="Jang Y."/>
            <person name="Kim J.-J."/>
            <person name="Kim K.H."/>
            <person name="Pangilinan J."/>
            <person name="Lipzen A."/>
            <person name="Riley R."/>
            <person name="Grigoriev I.V."/>
            <person name="Spatafora J.W."/>
            <person name="Choi I.-G."/>
        </authorList>
    </citation>
    <scope>NUCLEOTIDE SEQUENCE [LARGE SCALE GENOMIC DNA]</scope>
    <source>
        <strain evidence="15 16">KUC8140</strain>
    </source>
</reference>
<evidence type="ECO:0000256" key="14">
    <source>
        <dbReference type="RuleBase" id="RU000461"/>
    </source>
</evidence>
<dbReference type="PANTHER" id="PTHR46300:SF2">
    <property type="entry name" value="CYTOCHROME P450 MONOOXYGENASE ALNH-RELATED"/>
    <property type="match status" value="1"/>
</dbReference>
<comment type="pathway">
    <text evidence="3">Secondary metabolite biosynthesis.</text>
</comment>
<protein>
    <submittedName>
        <fullName evidence="15">Cytochrome P450</fullName>
    </submittedName>
</protein>
<evidence type="ECO:0000256" key="13">
    <source>
        <dbReference type="PIRSR" id="PIRSR602401-1"/>
    </source>
</evidence>
<evidence type="ECO:0000256" key="5">
    <source>
        <dbReference type="ARBA" id="ARBA00022617"/>
    </source>
</evidence>
<dbReference type="InterPro" id="IPR002401">
    <property type="entry name" value="Cyt_P450_E_grp-I"/>
</dbReference>
<evidence type="ECO:0000313" key="15">
    <source>
        <dbReference type="EMBL" id="KLO13207.1"/>
    </source>
</evidence>
<dbReference type="Proteomes" id="UP000053477">
    <property type="component" value="Unassembled WGS sequence"/>
</dbReference>
<evidence type="ECO:0000256" key="4">
    <source>
        <dbReference type="ARBA" id="ARBA00010617"/>
    </source>
</evidence>
<dbReference type="PROSITE" id="PS00086">
    <property type="entry name" value="CYTOCHROME_P450"/>
    <property type="match status" value="1"/>
</dbReference>
<evidence type="ECO:0000256" key="10">
    <source>
        <dbReference type="ARBA" id="ARBA00023004"/>
    </source>
</evidence>
<dbReference type="InterPro" id="IPR017972">
    <property type="entry name" value="Cyt_P450_CS"/>
</dbReference>
<comment type="similarity">
    <text evidence="4 14">Belongs to the cytochrome P450 family.</text>
</comment>
<keyword evidence="10 13" id="KW-0408">Iron</keyword>
<dbReference type="EMBL" id="KQ085963">
    <property type="protein sequence ID" value="KLO13207.1"/>
    <property type="molecule type" value="Genomic_DNA"/>
</dbReference>
<sequence>MYTILYTSTALALAYAAFFFFRPKTSREPSPRPKRTPPGPPPHLLVGHTFQVPQTRPWLYFDELGKKYGPIIRLSLAGDDVVVLNDAKDAEELLNRRSANYSSRKPLVYAGKHQSKDKRLVLLSYGEELRKQRAAFHAMLQPRVVDSYEAAQERESLRLLRYTLDKPEESYLNAKRYSASIVYTLTYGKDLDDDGGDDLSAILDIVEGFIQDCYPGAHLVDTFPILDFLPDSLAPWRKQAFDKHEFEMKLYKRLVLEAKNKRTGLGNLTDCFASRLWEDSDKLKLDMVSLSYVAGSAVEAGTDTTAATVLWFYMAVLLYPETFKKAQAEIDSVVGVDGATMPTFKNMNDLPYCFALTKEVFRWQPSAPGGFPHYSDNDDEYNGYFIKGKTMVIPNIWSMHRNETEFPEADKFMPERYLKDIVYPIKSTALTEGHYGFGFGRRGCPGKYLGVQTIWIALVRLIWGFNITHAKDENGNVIQPNPANSTPGITSKPESFPFEITPRSPAHEETIRRELNAVFG</sequence>
<dbReference type="GO" id="GO:0005506">
    <property type="term" value="F:iron ion binding"/>
    <property type="evidence" value="ECO:0007669"/>
    <property type="project" value="InterPro"/>
</dbReference>
<keyword evidence="6" id="KW-0812">Transmembrane</keyword>
<evidence type="ECO:0000256" key="11">
    <source>
        <dbReference type="ARBA" id="ARBA00023033"/>
    </source>
</evidence>
<comment type="subcellular location">
    <subcellularLocation>
        <location evidence="2">Membrane</location>
    </subcellularLocation>
</comment>
<evidence type="ECO:0000256" key="9">
    <source>
        <dbReference type="ARBA" id="ARBA00023002"/>
    </source>
</evidence>
<evidence type="ECO:0000256" key="12">
    <source>
        <dbReference type="ARBA" id="ARBA00023136"/>
    </source>
</evidence>
<keyword evidence="11 14" id="KW-0503">Monooxygenase</keyword>
<keyword evidence="12" id="KW-0472">Membrane</keyword>
<dbReference type="GO" id="GO:0016705">
    <property type="term" value="F:oxidoreductase activity, acting on paired donors, with incorporation or reduction of molecular oxygen"/>
    <property type="evidence" value="ECO:0007669"/>
    <property type="project" value="InterPro"/>
</dbReference>